<gene>
    <name evidence="1" type="ORF">FB382_001497</name>
</gene>
<organism evidence="1 2">
    <name type="scientific">Nocardioides ginsengisegetis</name>
    <dbReference type="NCBI Taxonomy" id="661491"/>
    <lineage>
        <taxon>Bacteria</taxon>
        <taxon>Bacillati</taxon>
        <taxon>Actinomycetota</taxon>
        <taxon>Actinomycetes</taxon>
        <taxon>Propionibacteriales</taxon>
        <taxon>Nocardioidaceae</taxon>
        <taxon>Nocardioides</taxon>
    </lineage>
</organism>
<evidence type="ECO:0000313" key="2">
    <source>
        <dbReference type="Proteomes" id="UP000580910"/>
    </source>
</evidence>
<reference evidence="1 2" key="1">
    <citation type="submission" date="2020-07" db="EMBL/GenBank/DDBJ databases">
        <title>Sequencing the genomes of 1000 actinobacteria strains.</title>
        <authorList>
            <person name="Klenk H.-P."/>
        </authorList>
    </citation>
    <scope>NUCLEOTIDE SEQUENCE [LARGE SCALE GENOMIC DNA]</scope>
    <source>
        <strain evidence="1 2">DSM 21349</strain>
    </source>
</reference>
<accession>A0A7W3IZ05</accession>
<protein>
    <submittedName>
        <fullName evidence="1">Uncharacterized protein</fullName>
    </submittedName>
</protein>
<sequence>MNAGNMHRTYGATRGESGVPVVMPQVEVGFGADGSARVTVEQSPYDDGPVSRNDLEGLLGEIATTHGPIRVLVTESDGSQFTDIVLPGTTRHGTAPPTPGADGSGFLPDEDIAVAFIVAHRQADAAGHARLRLPPAAVQGMAGSVVLIGRTSGRCIICEMA</sequence>
<dbReference type="Proteomes" id="UP000580910">
    <property type="component" value="Unassembled WGS sequence"/>
</dbReference>
<dbReference type="AlphaFoldDB" id="A0A7W3IZ05"/>
<comment type="caution">
    <text evidence="1">The sequence shown here is derived from an EMBL/GenBank/DDBJ whole genome shotgun (WGS) entry which is preliminary data.</text>
</comment>
<proteinExistence type="predicted"/>
<name>A0A7W3IZ05_9ACTN</name>
<keyword evidence="2" id="KW-1185">Reference proteome</keyword>
<dbReference type="RefSeq" id="WP_182538048.1">
    <property type="nucleotide sequence ID" value="NZ_JACGXA010000001.1"/>
</dbReference>
<dbReference type="EMBL" id="JACGXA010000001">
    <property type="protein sequence ID" value="MBA8803206.1"/>
    <property type="molecule type" value="Genomic_DNA"/>
</dbReference>
<evidence type="ECO:0000313" key="1">
    <source>
        <dbReference type="EMBL" id="MBA8803206.1"/>
    </source>
</evidence>